<accession>S7PWN4</accession>
<protein>
    <submittedName>
        <fullName evidence="5">WD repeat-containing protein 63</fullName>
    </submittedName>
</protein>
<gene>
    <name evidence="5" type="ORF">D623_10009795</name>
</gene>
<dbReference type="eggNOG" id="KOG1587">
    <property type="taxonomic scope" value="Eukaryota"/>
</dbReference>
<keyword evidence="2" id="KW-0853">WD repeat</keyword>
<dbReference type="InterPro" id="IPR036322">
    <property type="entry name" value="WD40_repeat_dom_sf"/>
</dbReference>
<dbReference type="GO" id="GO:0036156">
    <property type="term" value="C:inner dynein arm"/>
    <property type="evidence" value="ECO:0007669"/>
    <property type="project" value="TreeGrafter"/>
</dbReference>
<proteinExistence type="predicted"/>
<dbReference type="PANTHER" id="PTHR12442">
    <property type="entry name" value="DYNEIN INTERMEDIATE CHAIN"/>
    <property type="match status" value="1"/>
</dbReference>
<dbReference type="GO" id="GO:0036159">
    <property type="term" value="P:inner dynein arm assembly"/>
    <property type="evidence" value="ECO:0007669"/>
    <property type="project" value="TreeGrafter"/>
</dbReference>
<dbReference type="Proteomes" id="UP000052978">
    <property type="component" value="Unassembled WGS sequence"/>
</dbReference>
<dbReference type="InterPro" id="IPR050687">
    <property type="entry name" value="Dynein_IC"/>
</dbReference>
<dbReference type="GO" id="GO:0045504">
    <property type="term" value="F:dynein heavy chain binding"/>
    <property type="evidence" value="ECO:0007669"/>
    <property type="project" value="TreeGrafter"/>
</dbReference>
<dbReference type="InterPro" id="IPR015943">
    <property type="entry name" value="WD40/YVTN_repeat-like_dom_sf"/>
</dbReference>
<dbReference type="Gene3D" id="2.130.10.10">
    <property type="entry name" value="YVTN repeat-like/Quinoprotein amine dehydrogenase"/>
    <property type="match status" value="1"/>
</dbReference>
<reference evidence="5 6" key="1">
    <citation type="journal article" date="2013" name="Nat. Commun.">
        <title>Genome analysis reveals insights into physiology and longevity of the Brandt's bat Myotis brandtii.</title>
        <authorList>
            <person name="Seim I."/>
            <person name="Fang X."/>
            <person name="Xiong Z."/>
            <person name="Lobanov A.V."/>
            <person name="Huang Z."/>
            <person name="Ma S."/>
            <person name="Feng Y."/>
            <person name="Turanov A.A."/>
            <person name="Zhu Y."/>
            <person name="Lenz T.L."/>
            <person name="Gerashchenko M.V."/>
            <person name="Fan D."/>
            <person name="Hee Yim S."/>
            <person name="Yao X."/>
            <person name="Jordan D."/>
            <person name="Xiong Y."/>
            <person name="Ma Y."/>
            <person name="Lyapunov A.N."/>
            <person name="Chen G."/>
            <person name="Kulakova O.I."/>
            <person name="Sun Y."/>
            <person name="Lee S.G."/>
            <person name="Bronson R.T."/>
            <person name="Moskalev A.A."/>
            <person name="Sunyaev S.R."/>
            <person name="Zhang G."/>
            <person name="Krogh A."/>
            <person name="Wang J."/>
            <person name="Gladyshev V.N."/>
        </authorList>
    </citation>
    <scope>NUCLEOTIDE SEQUENCE [LARGE SCALE GENOMIC DNA]</scope>
</reference>
<keyword evidence="6" id="KW-1185">Reference proteome</keyword>
<dbReference type="GO" id="GO:0060294">
    <property type="term" value="P:cilium movement involved in cell motility"/>
    <property type="evidence" value="ECO:0007669"/>
    <property type="project" value="TreeGrafter"/>
</dbReference>
<evidence type="ECO:0000256" key="2">
    <source>
        <dbReference type="ARBA" id="ARBA00022574"/>
    </source>
</evidence>
<sequence>MPYFRAPFARGAYWVQTGLKDPVYVVTVAEGGRKSGSEEAEPVNMESLGHPEIYPLVLTTKTQEIFSCRIDEDLTDEQPYKLIKKQDILADFQNRAAVSDFYPVKKIIQEYPGDEILVVYDKDFEFGLNFYVIGTEEGKENYLNPPEAQEEQDEDHIPEEIYDYKPPVSKPWVSLGSEKEIEEESVTTSTEQITYMISRKRADFGAPIKFSDHNASSVKDAYIECTAYPDKNFVIKQLEKDVGMQVVPEIKDISTQTRWTYPRNATTQYYPREFLEKEKEIFGQSKPLADFLNNMSTSVEIALQQNEITNTFIDDWKTLVEEEGTFGDKTDTHLKEYQSFTDLHNLMEKMVTCVSWHPNIYGLIAVSVAVRLSFEERVYFSGKLLLQPSLILFWSFSDPIHPQLMLESPDDIFCFKFCPSNPNIIAGGCINGQIILWDITAHASRIEHVKTGSSRSKKATLKPLTIWSDWGQRHQQVQLAAAAQITPQEQGEVEKPSGMIRADSRCSHSLTALSDQDWRQVLAAGGSGASKSSGCEQRLWHQQQVRALGETMAQAGALVPVLPSAASWEDTEQSALREPGKALPSQEVRF</sequence>
<organism evidence="5 6">
    <name type="scientific">Myotis brandtii</name>
    <name type="common">Brandt's bat</name>
    <dbReference type="NCBI Taxonomy" id="109478"/>
    <lineage>
        <taxon>Eukaryota</taxon>
        <taxon>Metazoa</taxon>
        <taxon>Chordata</taxon>
        <taxon>Craniata</taxon>
        <taxon>Vertebrata</taxon>
        <taxon>Euteleostomi</taxon>
        <taxon>Mammalia</taxon>
        <taxon>Eutheria</taxon>
        <taxon>Laurasiatheria</taxon>
        <taxon>Chiroptera</taxon>
        <taxon>Yangochiroptera</taxon>
        <taxon>Vespertilionidae</taxon>
        <taxon>Myotis</taxon>
    </lineage>
</organism>
<evidence type="ECO:0000256" key="4">
    <source>
        <dbReference type="SAM" id="MobiDB-lite"/>
    </source>
</evidence>
<dbReference type="AlphaFoldDB" id="S7PWN4"/>
<name>S7PWN4_MYOBR</name>
<evidence type="ECO:0000256" key="1">
    <source>
        <dbReference type="ARBA" id="ARBA00022490"/>
    </source>
</evidence>
<keyword evidence="3" id="KW-0677">Repeat</keyword>
<dbReference type="EMBL" id="KE163638">
    <property type="protein sequence ID" value="EPQ12902.1"/>
    <property type="molecule type" value="Genomic_DNA"/>
</dbReference>
<dbReference type="SUPFAM" id="SSF50978">
    <property type="entry name" value="WD40 repeat-like"/>
    <property type="match status" value="1"/>
</dbReference>
<dbReference type="PANTHER" id="PTHR12442:SF5">
    <property type="entry name" value="DYNEIN AXONEMAL INTERMEDIATE CHAIN 3"/>
    <property type="match status" value="1"/>
</dbReference>
<evidence type="ECO:0000313" key="6">
    <source>
        <dbReference type="Proteomes" id="UP000052978"/>
    </source>
</evidence>
<dbReference type="GO" id="GO:0045503">
    <property type="term" value="F:dynein light chain binding"/>
    <property type="evidence" value="ECO:0007669"/>
    <property type="project" value="TreeGrafter"/>
</dbReference>
<evidence type="ECO:0000256" key="3">
    <source>
        <dbReference type="ARBA" id="ARBA00022737"/>
    </source>
</evidence>
<keyword evidence="1" id="KW-0963">Cytoplasm</keyword>
<feature type="region of interest" description="Disordered" evidence="4">
    <location>
        <begin position="568"/>
        <end position="590"/>
    </location>
</feature>
<evidence type="ECO:0000313" key="5">
    <source>
        <dbReference type="EMBL" id="EPQ12902.1"/>
    </source>
</evidence>